<evidence type="ECO:0000313" key="9">
    <source>
        <dbReference type="EMBL" id="KAK5058730.1"/>
    </source>
</evidence>
<evidence type="ECO:0000259" key="8">
    <source>
        <dbReference type="PROSITE" id="PS51762"/>
    </source>
</evidence>
<comment type="catalytic activity">
    <reaction evidence="1">
        <text>Endohydrolysis of (1-&gt;3)- or (1-&gt;4)-linkages in beta-D-glucans when the glucose residue whose reducing group is involved in the linkage to be hydrolyzed is itself substituted at C-3.</text>
        <dbReference type="EC" id="3.2.1.6"/>
    </reaction>
</comment>
<dbReference type="FunFam" id="2.60.120.200:FF:000114">
    <property type="entry name" value="Probable endo-1,3(4)-beta-glucanase NFIA_089530"/>
    <property type="match status" value="1"/>
</dbReference>
<evidence type="ECO:0000256" key="6">
    <source>
        <dbReference type="SAM" id="MobiDB-lite"/>
    </source>
</evidence>
<feature type="chain" id="PRO_5043620094" description="endo-1,3(4)-beta-glucanase" evidence="7">
    <location>
        <begin position="20"/>
        <end position="555"/>
    </location>
</feature>
<evidence type="ECO:0000256" key="2">
    <source>
        <dbReference type="ARBA" id="ARBA00006865"/>
    </source>
</evidence>
<dbReference type="CDD" id="cd02181">
    <property type="entry name" value="GH16_fungal_Lam16A_glucanase"/>
    <property type="match status" value="1"/>
</dbReference>
<comment type="caution">
    <text evidence="9">The sequence shown here is derived from an EMBL/GenBank/DDBJ whole genome shotgun (WGS) entry which is preliminary data.</text>
</comment>
<evidence type="ECO:0000256" key="3">
    <source>
        <dbReference type="ARBA" id="ARBA00012599"/>
    </source>
</evidence>
<dbReference type="Gene3D" id="2.60.120.200">
    <property type="match status" value="1"/>
</dbReference>
<dbReference type="GO" id="GO:0052861">
    <property type="term" value="F:endo-1,3(4)-beta-glucanase activity"/>
    <property type="evidence" value="ECO:0007669"/>
    <property type="project" value="UniProtKB-EC"/>
</dbReference>
<feature type="compositionally biased region" description="Polar residues" evidence="6">
    <location>
        <begin position="402"/>
        <end position="412"/>
    </location>
</feature>
<evidence type="ECO:0000256" key="7">
    <source>
        <dbReference type="SAM" id="SignalP"/>
    </source>
</evidence>
<dbReference type="Proteomes" id="UP001358417">
    <property type="component" value="Unassembled WGS sequence"/>
</dbReference>
<evidence type="ECO:0000256" key="4">
    <source>
        <dbReference type="ARBA" id="ARBA00022801"/>
    </source>
</evidence>
<dbReference type="InterPro" id="IPR050546">
    <property type="entry name" value="Glycosyl_Hydrlase_16"/>
</dbReference>
<dbReference type="AlphaFoldDB" id="A0AAV9NHZ7"/>
<proteinExistence type="inferred from homology"/>
<feature type="region of interest" description="Disordered" evidence="6">
    <location>
        <begin position="469"/>
        <end position="513"/>
    </location>
</feature>
<dbReference type="GeneID" id="89979148"/>
<dbReference type="PROSITE" id="PS51762">
    <property type="entry name" value="GH16_2"/>
    <property type="match status" value="1"/>
</dbReference>
<reference evidence="9 10" key="1">
    <citation type="submission" date="2023-08" db="EMBL/GenBank/DDBJ databases">
        <title>Black Yeasts Isolated from many extreme environments.</title>
        <authorList>
            <person name="Coleine C."/>
            <person name="Stajich J.E."/>
            <person name="Selbmann L."/>
        </authorList>
    </citation>
    <scope>NUCLEOTIDE SEQUENCE [LARGE SCALE GENOMIC DNA]</scope>
    <source>
        <strain evidence="9 10">CCFEE 5792</strain>
    </source>
</reference>
<feature type="compositionally biased region" description="Gly residues" evidence="6">
    <location>
        <begin position="389"/>
        <end position="400"/>
    </location>
</feature>
<evidence type="ECO:0000256" key="1">
    <source>
        <dbReference type="ARBA" id="ARBA00000124"/>
    </source>
</evidence>
<dbReference type="EMBL" id="JAVRRD010000005">
    <property type="protein sequence ID" value="KAK5058730.1"/>
    <property type="molecule type" value="Genomic_DNA"/>
</dbReference>
<feature type="compositionally biased region" description="Basic and acidic residues" evidence="6">
    <location>
        <begin position="479"/>
        <end position="492"/>
    </location>
</feature>
<gene>
    <name evidence="9" type="ORF">LTR84_010994</name>
</gene>
<name>A0AAV9NHZ7_9EURO</name>
<dbReference type="RefSeq" id="XP_064709253.1">
    <property type="nucleotide sequence ID" value="XM_064854527.1"/>
</dbReference>
<dbReference type="GO" id="GO:0009251">
    <property type="term" value="P:glucan catabolic process"/>
    <property type="evidence" value="ECO:0007669"/>
    <property type="project" value="TreeGrafter"/>
</dbReference>
<dbReference type="PANTHER" id="PTHR10963:SF24">
    <property type="entry name" value="GLYCOSIDASE C21B10.07-RELATED"/>
    <property type="match status" value="1"/>
</dbReference>
<dbReference type="SUPFAM" id="SSF49899">
    <property type="entry name" value="Concanavalin A-like lectins/glucanases"/>
    <property type="match status" value="1"/>
</dbReference>
<feature type="region of interest" description="Disordered" evidence="6">
    <location>
        <begin position="317"/>
        <end position="447"/>
    </location>
</feature>
<dbReference type="Pfam" id="PF26113">
    <property type="entry name" value="GH16_XgeA"/>
    <property type="match status" value="1"/>
</dbReference>
<feature type="signal peptide" evidence="7">
    <location>
        <begin position="1"/>
        <end position="19"/>
    </location>
</feature>
<evidence type="ECO:0000313" key="10">
    <source>
        <dbReference type="Proteomes" id="UP001358417"/>
    </source>
</evidence>
<protein>
    <recommendedName>
        <fullName evidence="3">endo-1,3(4)-beta-glucanase</fullName>
        <ecNumber evidence="3">3.2.1.6</ecNumber>
    </recommendedName>
</protein>
<evidence type="ECO:0000256" key="5">
    <source>
        <dbReference type="ARBA" id="ARBA00023295"/>
    </source>
</evidence>
<dbReference type="InterPro" id="IPR013320">
    <property type="entry name" value="ConA-like_dom_sf"/>
</dbReference>
<dbReference type="InterPro" id="IPR000757">
    <property type="entry name" value="Beta-glucanase-like"/>
</dbReference>
<keyword evidence="4" id="KW-0378">Hydrolase</keyword>
<accession>A0AAV9NHZ7</accession>
<keyword evidence="10" id="KW-1185">Reference proteome</keyword>
<sequence length="555" mass="58691">MLSSTFLISLAGLIRFSAAGYVLQDDYSIDKFFAMFEFFTAPDPTNGYVTYVGQSAAQAAGLVNTNNNAIYMGVDHTNVASGSGRQSVRLTSKKSYTHGLIILDASHMPGGICGTWPAFWTVGPNWPQGGEIDIIEGVNSQVSNSMALHTNQGCSITNTGLFSGTISTPNCDVNAAGQANSAGCGILMSNSASYGTGFNQGQGGVYATEWTSDHISIWFFPRSAIPMDISSGSPNPGNWGQPAARFGGGCKIDNFFSNHQIVFDTTFCGDWAANVWTTDPVCSSKAPTCQSFVQNNPSAFKDAFWSINSLKVYQSPDAGNFPHSPDPNQGPTATSWGPPITAATAGPYPAPSDFSGKPSGPLSQSFGPGSEAAPSTGFSRGGNGRHTKSFGGGSWNGGGNRANFQASQTSVPGVSGATETEDENTQFDPAVPETTPAPNAEELDRGGAQVDGNVDYVTVTALDHGYFEDDDHNSIDGTVNDKREASVEKKEALSSISPVEDGEPAEAETSKRDVVSELEKRAVDKASHLHLHRHNRRHTFFWGKEAGAAVEERRG</sequence>
<dbReference type="EC" id="3.2.1.6" evidence="3"/>
<keyword evidence="7" id="KW-0732">Signal</keyword>
<comment type="similarity">
    <text evidence="2">Belongs to the glycosyl hydrolase 16 family.</text>
</comment>
<keyword evidence="5" id="KW-0326">Glycosidase</keyword>
<feature type="domain" description="GH16" evidence="8">
    <location>
        <begin position="36"/>
        <end position="318"/>
    </location>
</feature>
<organism evidence="9 10">
    <name type="scientific">Exophiala bonariae</name>
    <dbReference type="NCBI Taxonomy" id="1690606"/>
    <lineage>
        <taxon>Eukaryota</taxon>
        <taxon>Fungi</taxon>
        <taxon>Dikarya</taxon>
        <taxon>Ascomycota</taxon>
        <taxon>Pezizomycotina</taxon>
        <taxon>Eurotiomycetes</taxon>
        <taxon>Chaetothyriomycetidae</taxon>
        <taxon>Chaetothyriales</taxon>
        <taxon>Herpotrichiellaceae</taxon>
        <taxon>Exophiala</taxon>
    </lineage>
</organism>
<dbReference type="PANTHER" id="PTHR10963">
    <property type="entry name" value="GLYCOSYL HYDROLASE-RELATED"/>
    <property type="match status" value="1"/>
</dbReference>
<feature type="compositionally biased region" description="Polar residues" evidence="6">
    <location>
        <begin position="326"/>
        <end position="335"/>
    </location>
</feature>